<dbReference type="EMBL" id="JBBEGM010000001">
    <property type="protein sequence ID" value="MEJ2860641.1"/>
    <property type="molecule type" value="Genomic_DNA"/>
</dbReference>
<feature type="compositionally biased region" description="Pro residues" evidence="1">
    <location>
        <begin position="27"/>
        <end position="39"/>
    </location>
</feature>
<feature type="region of interest" description="Disordered" evidence="1">
    <location>
        <begin position="18"/>
        <end position="55"/>
    </location>
</feature>
<evidence type="ECO:0000313" key="3">
    <source>
        <dbReference type="Proteomes" id="UP001369736"/>
    </source>
</evidence>
<evidence type="ECO:0000256" key="1">
    <source>
        <dbReference type="SAM" id="MobiDB-lite"/>
    </source>
</evidence>
<keyword evidence="3" id="KW-1185">Reference proteome</keyword>
<feature type="compositionally biased region" description="Pro residues" evidence="1">
    <location>
        <begin position="46"/>
        <end position="55"/>
    </location>
</feature>
<accession>A0ABU8LZS8</accession>
<name>A0ABU8LZS8_9PSEU</name>
<protein>
    <submittedName>
        <fullName evidence="2">Uncharacterized protein</fullName>
    </submittedName>
</protein>
<dbReference type="RefSeq" id="WP_337700377.1">
    <property type="nucleotide sequence ID" value="NZ_JBBEGM010000001.1"/>
</dbReference>
<organism evidence="2 3">
    <name type="scientific">Actinomycetospora flava</name>
    <dbReference type="NCBI Taxonomy" id="3129232"/>
    <lineage>
        <taxon>Bacteria</taxon>
        <taxon>Bacillati</taxon>
        <taxon>Actinomycetota</taxon>
        <taxon>Actinomycetes</taxon>
        <taxon>Pseudonocardiales</taxon>
        <taxon>Pseudonocardiaceae</taxon>
        <taxon>Actinomycetospora</taxon>
    </lineage>
</organism>
<comment type="caution">
    <text evidence="2">The sequence shown here is derived from an EMBL/GenBank/DDBJ whole genome shotgun (WGS) entry which is preliminary data.</text>
</comment>
<gene>
    <name evidence="2" type="ORF">WCD58_05715</name>
</gene>
<sequence length="55" mass="6090">MNIGQERRILQVEPIVDPVPERDFPDRPAPVRPLLPRPTPRAGAAPHPPRPAAAR</sequence>
<proteinExistence type="predicted"/>
<evidence type="ECO:0000313" key="2">
    <source>
        <dbReference type="EMBL" id="MEJ2860641.1"/>
    </source>
</evidence>
<reference evidence="2 3" key="1">
    <citation type="submission" date="2024-03" db="EMBL/GenBank/DDBJ databases">
        <title>Actinomycetospora sp. OC33-EN07, a novel actinomycete isolated from wild orchid (Aerides multiflora).</title>
        <authorList>
            <person name="Suriyachadkun C."/>
        </authorList>
    </citation>
    <scope>NUCLEOTIDE SEQUENCE [LARGE SCALE GENOMIC DNA]</scope>
    <source>
        <strain evidence="2 3">OC33-EN07</strain>
    </source>
</reference>
<dbReference type="Proteomes" id="UP001369736">
    <property type="component" value="Unassembled WGS sequence"/>
</dbReference>